<keyword evidence="3" id="KW-1185">Reference proteome</keyword>
<dbReference type="AlphaFoldDB" id="A0A062TYT6"/>
<feature type="domain" description="Bacteriophage tail tape measure C-terminal" evidence="1">
    <location>
        <begin position="23"/>
        <end position="75"/>
    </location>
</feature>
<dbReference type="STRING" id="1280941.HY2_12035"/>
<dbReference type="RefSeq" id="WP_051594814.1">
    <property type="nucleotide sequence ID" value="NZ_AWFA01000017.1"/>
</dbReference>
<dbReference type="eggNOG" id="ENOG5032D9M">
    <property type="taxonomic scope" value="Bacteria"/>
</dbReference>
<accession>A0A062TYT6</accession>
<dbReference type="Pfam" id="PF09718">
    <property type="entry name" value="Tape_meas_lam_C"/>
    <property type="match status" value="1"/>
</dbReference>
<evidence type="ECO:0000313" key="2">
    <source>
        <dbReference type="EMBL" id="RAN33646.1"/>
    </source>
</evidence>
<comment type="caution">
    <text evidence="2">The sequence shown here is derived from an EMBL/GenBank/DDBJ whole genome shotgun (WGS) entry which is preliminary data.</text>
</comment>
<dbReference type="OrthoDB" id="7996304at2"/>
<evidence type="ECO:0000259" key="1">
    <source>
        <dbReference type="Pfam" id="PF09718"/>
    </source>
</evidence>
<dbReference type="InterPro" id="IPR006431">
    <property type="entry name" value="Phage_tape_meas_C"/>
</dbReference>
<sequence>MIDFDNNLASAGDALQALAEGPGMQAAEALEAAFGRAGQSIETALGQAARSGELNFERMAESILRDLARVAAESVTAMAGLNQSAGQAVTLNMNYAPGTEEPAGRESQGAMSALLARIVAGGGRFL</sequence>
<evidence type="ECO:0000313" key="3">
    <source>
        <dbReference type="Proteomes" id="UP000249123"/>
    </source>
</evidence>
<proteinExistence type="predicted"/>
<gene>
    <name evidence="2" type="ORF">HY3_12135</name>
</gene>
<protein>
    <recommendedName>
        <fullName evidence="1">Bacteriophage tail tape measure C-terminal domain-containing protein</fullName>
    </recommendedName>
</protein>
<dbReference type="Proteomes" id="UP000249123">
    <property type="component" value="Unassembled WGS sequence"/>
</dbReference>
<dbReference type="EMBL" id="AWFB01000017">
    <property type="protein sequence ID" value="RAN33646.1"/>
    <property type="molecule type" value="Genomic_DNA"/>
</dbReference>
<organism evidence="2 3">
    <name type="scientific">Hyphomonas pacifica</name>
    <dbReference type="NCBI Taxonomy" id="1280941"/>
    <lineage>
        <taxon>Bacteria</taxon>
        <taxon>Pseudomonadati</taxon>
        <taxon>Pseudomonadota</taxon>
        <taxon>Alphaproteobacteria</taxon>
        <taxon>Hyphomonadales</taxon>
        <taxon>Hyphomonadaceae</taxon>
        <taxon>Hyphomonas</taxon>
    </lineage>
</organism>
<reference evidence="2 3" key="1">
    <citation type="submission" date="2013-04" db="EMBL/GenBank/DDBJ databases">
        <title>Hyphomonas sp. T24B3 Genome Sequencing.</title>
        <authorList>
            <person name="Lai Q."/>
            <person name="Shao Z."/>
        </authorList>
    </citation>
    <scope>NUCLEOTIDE SEQUENCE [LARGE SCALE GENOMIC DNA]</scope>
    <source>
        <strain evidence="2 3">T24B3</strain>
    </source>
</reference>
<name>A0A062TYT6_9PROT</name>